<sequence>MDKLLRIIHLLRFIRDCNRKGIYPNYQQIHKEMDSYLGEKGYNRQLFERDKETIRDEWHYDLRYEDETYALYEDENQLIVDDLLAAYILFTVQNQDGKLPECVIAESRQHTGTNHIADCIEAIEAHKELHITYYDYRDEQTKAYTLQPYKLKHKDYKWYVLAVDKQDSSVPFKAFALERVRSLEIGATFRPNKELDFYSPYYNAFGMFTDAKAEKVVLQFDHRDGNYLKASPIHHSQRVIAETATHITFELYVKPTLDFIMELMKRSWSLTILEPTSLRERFVEYWQEAVKRNLEVH</sequence>
<dbReference type="RefSeq" id="WP_107782186.1">
    <property type="nucleotide sequence ID" value="NZ_QBKG01000006.1"/>
</dbReference>
<dbReference type="Proteomes" id="UP000243985">
    <property type="component" value="Unassembled WGS sequence"/>
</dbReference>
<proteinExistence type="predicted"/>
<reference evidence="3 4" key="1">
    <citation type="submission" date="2018-04" db="EMBL/GenBank/DDBJ databases">
        <title>Genomic Encyclopedia of Archaeal and Bacterial Type Strains, Phase II (KMG-II): from individual species to whole genera.</title>
        <authorList>
            <person name="Goeker M."/>
        </authorList>
    </citation>
    <scope>NUCLEOTIDE SEQUENCE [LARGE SCALE GENOMIC DNA]</scope>
    <source>
        <strain evidence="3 4">DSM 22902</strain>
    </source>
</reference>
<evidence type="ECO:0000313" key="4">
    <source>
        <dbReference type="Proteomes" id="UP000243985"/>
    </source>
</evidence>
<feature type="domain" description="WCX" evidence="2">
    <location>
        <begin position="213"/>
        <end position="289"/>
    </location>
</feature>
<dbReference type="PANTHER" id="PTHR34580">
    <property type="match status" value="1"/>
</dbReference>
<dbReference type="PANTHER" id="PTHR34580:SF9">
    <property type="entry name" value="SLL5097 PROTEIN"/>
    <property type="match status" value="1"/>
</dbReference>
<dbReference type="AlphaFoldDB" id="A0A2T5XUG5"/>
<comment type="caution">
    <text evidence="3">The sequence shown here is derived from an EMBL/GenBank/DDBJ whole genome shotgun (WGS) entry which is preliminary data.</text>
</comment>
<dbReference type="PROSITE" id="PS52050">
    <property type="entry name" value="WYL"/>
    <property type="match status" value="1"/>
</dbReference>
<dbReference type="GeneID" id="84580768"/>
<protein>
    <submittedName>
        <fullName evidence="3">WYL domain-containing protein</fullName>
    </submittedName>
</protein>
<evidence type="ECO:0000259" key="2">
    <source>
        <dbReference type="Pfam" id="PF25583"/>
    </source>
</evidence>
<accession>A0A2T5XUG5</accession>
<dbReference type="Pfam" id="PF13280">
    <property type="entry name" value="WYL"/>
    <property type="match status" value="1"/>
</dbReference>
<dbReference type="Pfam" id="PF25583">
    <property type="entry name" value="WCX"/>
    <property type="match status" value="1"/>
</dbReference>
<name>A0A2T5XUG5_9FLAO</name>
<dbReference type="InterPro" id="IPR026881">
    <property type="entry name" value="WYL_dom"/>
</dbReference>
<gene>
    <name evidence="3" type="ORF">C8P65_10685</name>
</gene>
<organism evidence="3 4">
    <name type="scientific">Capnocytophaga leadbetteri</name>
    <dbReference type="NCBI Taxonomy" id="327575"/>
    <lineage>
        <taxon>Bacteria</taxon>
        <taxon>Pseudomonadati</taxon>
        <taxon>Bacteroidota</taxon>
        <taxon>Flavobacteriia</taxon>
        <taxon>Flavobacteriales</taxon>
        <taxon>Flavobacteriaceae</taxon>
        <taxon>Capnocytophaga</taxon>
    </lineage>
</organism>
<dbReference type="InterPro" id="IPR051534">
    <property type="entry name" value="CBASS_pafABC_assoc_protein"/>
</dbReference>
<evidence type="ECO:0000313" key="3">
    <source>
        <dbReference type="EMBL" id="PTX06908.1"/>
    </source>
</evidence>
<evidence type="ECO:0000259" key="1">
    <source>
        <dbReference type="Pfam" id="PF13280"/>
    </source>
</evidence>
<feature type="domain" description="WYL" evidence="1">
    <location>
        <begin position="116"/>
        <end position="185"/>
    </location>
</feature>
<dbReference type="EMBL" id="QBKG01000006">
    <property type="protein sequence ID" value="PTX06908.1"/>
    <property type="molecule type" value="Genomic_DNA"/>
</dbReference>
<dbReference type="InterPro" id="IPR057727">
    <property type="entry name" value="WCX_dom"/>
</dbReference>